<dbReference type="EMBL" id="JAFJYH010000309">
    <property type="protein sequence ID" value="KAG4413531.1"/>
    <property type="molecule type" value="Genomic_DNA"/>
</dbReference>
<feature type="region of interest" description="Disordered" evidence="2">
    <location>
        <begin position="265"/>
        <end position="285"/>
    </location>
</feature>
<dbReference type="PROSITE" id="PS00497">
    <property type="entry name" value="TYROSINASE_1"/>
    <property type="match status" value="1"/>
</dbReference>
<dbReference type="PRINTS" id="PR00092">
    <property type="entry name" value="TYROSINASE"/>
</dbReference>
<evidence type="ECO:0000256" key="1">
    <source>
        <dbReference type="ARBA" id="ARBA00022723"/>
    </source>
</evidence>
<dbReference type="OrthoDB" id="6132182at2759"/>
<comment type="caution">
    <text evidence="5">The sequence shown here is derived from an EMBL/GenBank/DDBJ whole genome shotgun (WGS) entry which is preliminary data.</text>
</comment>
<organism evidence="5 6">
    <name type="scientific">Cadophora malorum</name>
    <dbReference type="NCBI Taxonomy" id="108018"/>
    <lineage>
        <taxon>Eukaryota</taxon>
        <taxon>Fungi</taxon>
        <taxon>Dikarya</taxon>
        <taxon>Ascomycota</taxon>
        <taxon>Pezizomycotina</taxon>
        <taxon>Leotiomycetes</taxon>
        <taxon>Helotiales</taxon>
        <taxon>Ploettnerulaceae</taxon>
        <taxon>Cadophora</taxon>
    </lineage>
</organism>
<dbReference type="AlphaFoldDB" id="A0A8H7W0M8"/>
<sequence>MGLCVLFLLATSTGIFLYTLLRASSSISVRCESPRTRREWRTLSTVDKLSYIGSIKCLQDRPSSLETGGSLYDDFPYIHPAVGYTSHEKSSFLPWHRYFLHIYEGRLRNECGYAGPVPYWDWVLDHQDPAASPVFDTQLGFGGNGDAALGESLIGGGHCVTDGPFAMTTARYIDTKVYPHCLSRNFRNDTSTGHFTGELIQPSLVEKILEQEDLLSFTLELEDAPHNTIPFGIRGDFLSFNAPADPLFFLHHAQLDRLWSKWQNSKPGRRGTYEPRRSEDSEDRASLTDVIEMGDLASEISVADIIDTEAGILCYNYDT</sequence>
<feature type="domain" description="Tyrosinase copper-binding" evidence="4">
    <location>
        <begin position="245"/>
        <end position="256"/>
    </location>
</feature>
<dbReference type="InterPro" id="IPR002227">
    <property type="entry name" value="Tyrosinase_Cu-bd"/>
</dbReference>
<dbReference type="PANTHER" id="PTHR11474">
    <property type="entry name" value="TYROSINASE FAMILY MEMBER"/>
    <property type="match status" value="1"/>
</dbReference>
<dbReference type="PROSITE" id="PS00498">
    <property type="entry name" value="TYROSINASE_2"/>
    <property type="match status" value="1"/>
</dbReference>
<dbReference type="Proteomes" id="UP000664132">
    <property type="component" value="Unassembled WGS sequence"/>
</dbReference>
<dbReference type="Gene3D" id="1.10.1280.10">
    <property type="entry name" value="Di-copper center containing domain from catechol oxidase"/>
    <property type="match status" value="1"/>
</dbReference>
<dbReference type="SUPFAM" id="SSF48056">
    <property type="entry name" value="Di-copper centre-containing domain"/>
    <property type="match status" value="1"/>
</dbReference>
<evidence type="ECO:0000313" key="5">
    <source>
        <dbReference type="EMBL" id="KAG4413531.1"/>
    </source>
</evidence>
<dbReference type="PANTHER" id="PTHR11474:SF127">
    <property type="entry name" value="TYROSINASE COPPER-BINDING DOMAIN-CONTAINING PROTEIN"/>
    <property type="match status" value="1"/>
</dbReference>
<evidence type="ECO:0000259" key="4">
    <source>
        <dbReference type="PROSITE" id="PS00498"/>
    </source>
</evidence>
<accession>A0A8H7W0M8</accession>
<evidence type="ECO:0000256" key="2">
    <source>
        <dbReference type="SAM" id="MobiDB-lite"/>
    </source>
</evidence>
<proteinExistence type="predicted"/>
<keyword evidence="6" id="KW-1185">Reference proteome</keyword>
<dbReference type="GO" id="GO:0016491">
    <property type="term" value="F:oxidoreductase activity"/>
    <property type="evidence" value="ECO:0007669"/>
    <property type="project" value="InterPro"/>
</dbReference>
<dbReference type="InterPro" id="IPR008922">
    <property type="entry name" value="Di-copper_centre_dom_sf"/>
</dbReference>
<feature type="compositionally biased region" description="Basic and acidic residues" evidence="2">
    <location>
        <begin position="271"/>
        <end position="285"/>
    </location>
</feature>
<reference evidence="5" key="1">
    <citation type="submission" date="2021-02" db="EMBL/GenBank/DDBJ databases">
        <title>Genome sequence Cadophora malorum strain M34.</title>
        <authorList>
            <person name="Stefanovic E."/>
            <person name="Vu D."/>
            <person name="Scully C."/>
            <person name="Dijksterhuis J."/>
            <person name="Roader J."/>
            <person name="Houbraken J."/>
        </authorList>
    </citation>
    <scope>NUCLEOTIDE SEQUENCE</scope>
    <source>
        <strain evidence="5">M34</strain>
    </source>
</reference>
<dbReference type="InterPro" id="IPR050316">
    <property type="entry name" value="Tyrosinase/Hemocyanin"/>
</dbReference>
<dbReference type="Pfam" id="PF00264">
    <property type="entry name" value="Tyrosinase"/>
    <property type="match status" value="1"/>
</dbReference>
<feature type="domain" description="Tyrosinase copper-binding" evidence="3">
    <location>
        <begin position="87"/>
        <end position="104"/>
    </location>
</feature>
<keyword evidence="1" id="KW-0479">Metal-binding</keyword>
<gene>
    <name evidence="5" type="ORF">IFR04_013314</name>
</gene>
<dbReference type="GO" id="GO:0046872">
    <property type="term" value="F:metal ion binding"/>
    <property type="evidence" value="ECO:0007669"/>
    <property type="project" value="UniProtKB-KW"/>
</dbReference>
<evidence type="ECO:0000313" key="6">
    <source>
        <dbReference type="Proteomes" id="UP000664132"/>
    </source>
</evidence>
<evidence type="ECO:0000259" key="3">
    <source>
        <dbReference type="PROSITE" id="PS00497"/>
    </source>
</evidence>
<name>A0A8H7W0M8_9HELO</name>
<protein>
    <recommendedName>
        <fullName evidence="3 4">Tyrosinase copper-binding domain-containing protein</fullName>
    </recommendedName>
</protein>